<comment type="similarity">
    <text evidence="1">Belongs to the 'GDXG' lipolytic enzyme family.</text>
</comment>
<evidence type="ECO:0000313" key="5">
    <source>
        <dbReference type="Proteomes" id="UP001597542"/>
    </source>
</evidence>
<sequence>MPEPVTRLLSGPAITVDGNRLGATAQLLLKLDRMSLRGEPHEAEDLADLRRNADAAALSASAGVCRSVRTEDFVLPGAAGPLRARTYRPRGLGRAGAALLYFHGGGFVLGSLDTHDGICRFLAEHSGIRVIAAEYRLAPENPFPAAVDDASALYRHLVEHAADHDILPGTIAVGGDSAGGNLAAVVAHDAVRQRITPPAFSLLLYPTTDAVGDHRSHELFGTGFLTNRETLAWYRDQYLPDPAYYRDPRVSVLRETAFAGLPPTYIATAGFDPFRDEGIEYARLLERAGVPVIHKSHSSLLHGYGNLVGADVQARYAMREAASALVTGIRCGRICGEYDGRVSA</sequence>
<dbReference type="InterPro" id="IPR013094">
    <property type="entry name" value="AB_hydrolase_3"/>
</dbReference>
<dbReference type="InterPro" id="IPR029058">
    <property type="entry name" value="AB_hydrolase_fold"/>
</dbReference>
<comment type="caution">
    <text evidence="4">The sequence shown here is derived from an EMBL/GenBank/DDBJ whole genome shotgun (WGS) entry which is preliminary data.</text>
</comment>
<dbReference type="Pfam" id="PF07859">
    <property type="entry name" value="Abhydrolase_3"/>
    <property type="match status" value="1"/>
</dbReference>
<keyword evidence="2 4" id="KW-0378">Hydrolase</keyword>
<gene>
    <name evidence="4" type="ORF">ACFSUT_34045</name>
</gene>
<dbReference type="PROSITE" id="PS01173">
    <property type="entry name" value="LIPASE_GDXG_HIS"/>
    <property type="match status" value="1"/>
</dbReference>
<evidence type="ECO:0000256" key="1">
    <source>
        <dbReference type="ARBA" id="ARBA00010515"/>
    </source>
</evidence>
<organism evidence="4 5">
    <name type="scientific">Amycolatopsis albidoflavus</name>
    <dbReference type="NCBI Taxonomy" id="102226"/>
    <lineage>
        <taxon>Bacteria</taxon>
        <taxon>Bacillati</taxon>
        <taxon>Actinomycetota</taxon>
        <taxon>Actinomycetes</taxon>
        <taxon>Pseudonocardiales</taxon>
        <taxon>Pseudonocardiaceae</taxon>
        <taxon>Amycolatopsis</taxon>
    </lineage>
</organism>
<evidence type="ECO:0000313" key="4">
    <source>
        <dbReference type="EMBL" id="MFD2485335.1"/>
    </source>
</evidence>
<feature type="domain" description="Alpha/beta hydrolase fold-3" evidence="3">
    <location>
        <begin position="99"/>
        <end position="304"/>
    </location>
</feature>
<dbReference type="PANTHER" id="PTHR48081:SF8">
    <property type="entry name" value="ALPHA_BETA HYDROLASE FOLD-3 DOMAIN-CONTAINING PROTEIN-RELATED"/>
    <property type="match status" value="1"/>
</dbReference>
<dbReference type="GO" id="GO:0016787">
    <property type="term" value="F:hydrolase activity"/>
    <property type="evidence" value="ECO:0007669"/>
    <property type="project" value="UniProtKB-KW"/>
</dbReference>
<dbReference type="InterPro" id="IPR050300">
    <property type="entry name" value="GDXG_lipolytic_enzyme"/>
</dbReference>
<protein>
    <submittedName>
        <fullName evidence="4">Alpha/beta hydrolase</fullName>
    </submittedName>
</protein>
<evidence type="ECO:0000259" key="3">
    <source>
        <dbReference type="Pfam" id="PF07859"/>
    </source>
</evidence>
<reference evidence="5" key="1">
    <citation type="journal article" date="2019" name="Int. J. Syst. Evol. Microbiol.">
        <title>The Global Catalogue of Microorganisms (GCM) 10K type strain sequencing project: providing services to taxonomists for standard genome sequencing and annotation.</title>
        <authorList>
            <consortium name="The Broad Institute Genomics Platform"/>
            <consortium name="The Broad Institute Genome Sequencing Center for Infectious Disease"/>
            <person name="Wu L."/>
            <person name="Ma J."/>
        </authorList>
    </citation>
    <scope>NUCLEOTIDE SEQUENCE [LARGE SCALE GENOMIC DNA]</scope>
    <source>
        <strain evidence="5">CGMCC 4.7638</strain>
    </source>
</reference>
<dbReference type="Proteomes" id="UP001597542">
    <property type="component" value="Unassembled WGS sequence"/>
</dbReference>
<evidence type="ECO:0000256" key="2">
    <source>
        <dbReference type="ARBA" id="ARBA00022801"/>
    </source>
</evidence>
<dbReference type="RefSeq" id="WP_344278847.1">
    <property type="nucleotide sequence ID" value="NZ_BAAAHV010000015.1"/>
</dbReference>
<proteinExistence type="inferred from homology"/>
<keyword evidence="5" id="KW-1185">Reference proteome</keyword>
<accession>A0ABW5IAM8</accession>
<dbReference type="InterPro" id="IPR002168">
    <property type="entry name" value="Lipase_GDXG_HIS_AS"/>
</dbReference>
<dbReference type="EMBL" id="JBHUKQ010000016">
    <property type="protein sequence ID" value="MFD2485335.1"/>
    <property type="molecule type" value="Genomic_DNA"/>
</dbReference>
<dbReference type="SUPFAM" id="SSF53474">
    <property type="entry name" value="alpha/beta-Hydrolases"/>
    <property type="match status" value="1"/>
</dbReference>
<dbReference type="Gene3D" id="3.40.50.1820">
    <property type="entry name" value="alpha/beta hydrolase"/>
    <property type="match status" value="1"/>
</dbReference>
<dbReference type="PANTHER" id="PTHR48081">
    <property type="entry name" value="AB HYDROLASE SUPERFAMILY PROTEIN C4A8.06C"/>
    <property type="match status" value="1"/>
</dbReference>
<name>A0ABW5IAM8_9PSEU</name>